<gene>
    <name evidence="1" type="ORF">K0O23_00160</name>
</gene>
<keyword evidence="2" id="KW-1185">Reference proteome</keyword>
<accession>A0ABS7CP47</accession>
<evidence type="ECO:0000313" key="1">
    <source>
        <dbReference type="EMBL" id="MBW7465466.1"/>
    </source>
</evidence>
<dbReference type="SUPFAM" id="SSF101898">
    <property type="entry name" value="NHL repeat"/>
    <property type="match status" value="1"/>
</dbReference>
<proteinExistence type="predicted"/>
<dbReference type="EMBL" id="JAHYXK010000001">
    <property type="protein sequence ID" value="MBW7465466.1"/>
    <property type="molecule type" value="Genomic_DNA"/>
</dbReference>
<name>A0ABS7CP47_9BACT</name>
<sequence>MPKRIVFFFIGFVVLASLAYYGFNRWKDSREKVDLWAMVPESAAFVVETNNHTALVEHLKETSLQESFSALSAYQRFEENMVYLDSVSPGSQRRERFLDKKNILTSIHVIGKTNVEFVHYIPVNSVGEHRFFRNLVDNINKSNIFEQESRQYQDVLLTDVTNTRLGTRFTYFTYHNNIILSQSPVLIEEIVRRIGRGKPVSIAAGFKSTNYLTQPEVYANVFINYRALPDVLGLFLSEDLMPQVRYLSSLSSSAMLELKLEKDKIFLNGFSEPENLKNSFHNNIAPVKPRALGVKNYLPNRTAMLMHFGLEEVAKLKIQPNRKEAAGSAYGATLDSLALAFNNELALAYMESSSINASPEKVVFAHTENPDLVRRLLEKLNKQVLASRKKKPYTEKYGSYTIQMIEVPDLPAKLFGSLFAGFEQSYIVQIDGYTVFSDEVATLRDLLDDISADNVWGKSVAQKAFLEETLQEGNFSLYLNTVNAWYVLSRYMTENSREDLLQNSTLIKRFNQVSFQFSNAGKQYYTSFVFRKQDSGAISGEDAFATELTIPFESRISSRPFAIQNAVDRSREVVVQDSSNVLINILATGKRGWVDTVGSTIRGSIKQVELGADNKLRYLFATANRIHAINNQGQNLENFPFNIGDTLNIQHLAVFDYEKNQDYRLLVDDYLGNLYMYDIRGNAIDGWQPRRMDYRLATEPQHVRVSGRDVILVLLENGYVYALNPRGEVYPGFPMNLRSPLTSGAFVKAGADLRKTEVTVVTKYGSVTTFNLQGKLITREQLVRPSKSAFFDLEAEGNNGKSFVIVRQEQGKVAVFDQDLNLQFEKRYVTSAPKIVQYFHFGGDNKLYVITETGPQKTYLYTSKGKLVGNSTLENSKPVIVYRNEASNDYTLYKVFRNELQKISFRLVN</sequence>
<dbReference type="RefSeq" id="WP_219875319.1">
    <property type="nucleotide sequence ID" value="NZ_JAHYXK010000001.1"/>
</dbReference>
<reference evidence="1 2" key="1">
    <citation type="journal article" date="2016" name="Int. J. Syst. Evol. Microbiol.">
        <title>Pontibacter aydingkolensis sp. nov., isolated from soil of a salt lake.</title>
        <authorList>
            <person name="Osman G."/>
            <person name="Zhang T."/>
            <person name="Lou K."/>
            <person name="Gao Y."/>
            <person name="Chang W."/>
            <person name="Lin Q."/>
            <person name="Yang H.M."/>
            <person name="Huo X.D."/>
            <person name="Wang N."/>
        </authorList>
    </citation>
    <scope>NUCLEOTIDE SEQUENCE [LARGE SCALE GENOMIC DNA]</scope>
    <source>
        <strain evidence="1 2">KACC 19255</strain>
    </source>
</reference>
<protein>
    <submittedName>
        <fullName evidence="1">DUF4836 family protein</fullName>
    </submittedName>
</protein>
<comment type="caution">
    <text evidence="1">The sequence shown here is derived from an EMBL/GenBank/DDBJ whole genome shotgun (WGS) entry which is preliminary data.</text>
</comment>
<evidence type="ECO:0000313" key="2">
    <source>
        <dbReference type="Proteomes" id="UP000813018"/>
    </source>
</evidence>
<dbReference type="Proteomes" id="UP000813018">
    <property type="component" value="Unassembled WGS sequence"/>
</dbReference>
<organism evidence="1 2">
    <name type="scientific">Pontibacter aydingkolensis</name>
    <dbReference type="NCBI Taxonomy" id="1911536"/>
    <lineage>
        <taxon>Bacteria</taxon>
        <taxon>Pseudomonadati</taxon>
        <taxon>Bacteroidota</taxon>
        <taxon>Cytophagia</taxon>
        <taxon>Cytophagales</taxon>
        <taxon>Hymenobacteraceae</taxon>
        <taxon>Pontibacter</taxon>
    </lineage>
</organism>